<evidence type="ECO:0000256" key="2">
    <source>
        <dbReference type="SAM" id="Phobius"/>
    </source>
</evidence>
<keyword evidence="2" id="KW-0472">Membrane</keyword>
<name>A0ABV7Y4B3_9ACTN</name>
<feature type="compositionally biased region" description="Basic and acidic residues" evidence="1">
    <location>
        <begin position="270"/>
        <end position="279"/>
    </location>
</feature>
<evidence type="ECO:0000313" key="4">
    <source>
        <dbReference type="Proteomes" id="UP001595699"/>
    </source>
</evidence>
<organism evidence="3 4">
    <name type="scientific">Tenggerimyces flavus</name>
    <dbReference type="NCBI Taxonomy" id="1708749"/>
    <lineage>
        <taxon>Bacteria</taxon>
        <taxon>Bacillati</taxon>
        <taxon>Actinomycetota</taxon>
        <taxon>Actinomycetes</taxon>
        <taxon>Propionibacteriales</taxon>
        <taxon>Nocardioidaceae</taxon>
        <taxon>Tenggerimyces</taxon>
    </lineage>
</organism>
<protein>
    <submittedName>
        <fullName evidence="3">Uncharacterized protein</fullName>
    </submittedName>
</protein>
<reference evidence="4" key="1">
    <citation type="journal article" date="2019" name="Int. J. Syst. Evol. Microbiol.">
        <title>The Global Catalogue of Microorganisms (GCM) 10K type strain sequencing project: providing services to taxonomists for standard genome sequencing and annotation.</title>
        <authorList>
            <consortium name="The Broad Institute Genomics Platform"/>
            <consortium name="The Broad Institute Genome Sequencing Center for Infectious Disease"/>
            <person name="Wu L."/>
            <person name="Ma J."/>
        </authorList>
    </citation>
    <scope>NUCLEOTIDE SEQUENCE [LARGE SCALE GENOMIC DNA]</scope>
    <source>
        <strain evidence="4">CGMCC 4.7241</strain>
    </source>
</reference>
<accession>A0ABV7Y4B3</accession>
<comment type="caution">
    <text evidence="3">The sequence shown here is derived from an EMBL/GenBank/DDBJ whole genome shotgun (WGS) entry which is preliminary data.</text>
</comment>
<keyword evidence="4" id="KW-1185">Reference proteome</keyword>
<sequence>MKLEEELPDAMRDTVSGVRPDVAALVAGGIERGRRDSRRARIAQLVGTGAVVALVGGLAIALPLSGSPKPADQQVAGTTQVVTPTPTTKPAAPAPRVKTTSQALLQQLLDELPEGAKTGTYGGITHPTWIDAQLLWTTPKGDSRVSVSLTFDGRTEPDSGWDKDACDQRSPEDQDEFCSVESFDDGSWLLLEKTDYPDGRKDQLYTAVFTRADNVVVSLTASGTEQLAPPHHTIAELAKLVRSPVWQPKVDQAFADAAAKRFGELPTDPMHPESGDTPK</sequence>
<evidence type="ECO:0000256" key="1">
    <source>
        <dbReference type="SAM" id="MobiDB-lite"/>
    </source>
</evidence>
<dbReference type="Proteomes" id="UP001595699">
    <property type="component" value="Unassembled WGS sequence"/>
</dbReference>
<feature type="transmembrane region" description="Helical" evidence="2">
    <location>
        <begin position="42"/>
        <end position="64"/>
    </location>
</feature>
<evidence type="ECO:0000313" key="3">
    <source>
        <dbReference type="EMBL" id="MFC3759627.1"/>
    </source>
</evidence>
<gene>
    <name evidence="3" type="ORF">ACFOUW_02135</name>
</gene>
<dbReference type="EMBL" id="JBHRZH010000001">
    <property type="protein sequence ID" value="MFC3759627.1"/>
    <property type="molecule type" value="Genomic_DNA"/>
</dbReference>
<proteinExistence type="predicted"/>
<feature type="region of interest" description="Disordered" evidence="1">
    <location>
        <begin position="260"/>
        <end position="279"/>
    </location>
</feature>
<dbReference type="RefSeq" id="WP_205122002.1">
    <property type="nucleotide sequence ID" value="NZ_JAFBCM010000001.1"/>
</dbReference>
<keyword evidence="2" id="KW-1133">Transmembrane helix</keyword>
<keyword evidence="2" id="KW-0812">Transmembrane</keyword>